<feature type="compositionally biased region" description="Polar residues" evidence="1">
    <location>
        <begin position="47"/>
        <end position="56"/>
    </location>
</feature>
<feature type="region of interest" description="Disordered" evidence="1">
    <location>
        <begin position="1"/>
        <end position="62"/>
    </location>
</feature>
<evidence type="ECO:0008006" key="4">
    <source>
        <dbReference type="Google" id="ProtNLM"/>
    </source>
</evidence>
<evidence type="ECO:0000313" key="2">
    <source>
        <dbReference type="EMBL" id="KAG2303549.1"/>
    </source>
</evidence>
<organism evidence="2 3">
    <name type="scientific">Brassica carinata</name>
    <name type="common">Ethiopian mustard</name>
    <name type="synonym">Abyssinian cabbage</name>
    <dbReference type="NCBI Taxonomy" id="52824"/>
    <lineage>
        <taxon>Eukaryota</taxon>
        <taxon>Viridiplantae</taxon>
        <taxon>Streptophyta</taxon>
        <taxon>Embryophyta</taxon>
        <taxon>Tracheophyta</taxon>
        <taxon>Spermatophyta</taxon>
        <taxon>Magnoliopsida</taxon>
        <taxon>eudicotyledons</taxon>
        <taxon>Gunneridae</taxon>
        <taxon>Pentapetalae</taxon>
        <taxon>rosids</taxon>
        <taxon>malvids</taxon>
        <taxon>Brassicales</taxon>
        <taxon>Brassicaceae</taxon>
        <taxon>Brassiceae</taxon>
        <taxon>Brassica</taxon>
    </lineage>
</organism>
<dbReference type="OrthoDB" id="1110715at2759"/>
<reference evidence="2 3" key="1">
    <citation type="submission" date="2020-02" db="EMBL/GenBank/DDBJ databases">
        <authorList>
            <person name="Ma Q."/>
            <person name="Huang Y."/>
            <person name="Song X."/>
            <person name="Pei D."/>
        </authorList>
    </citation>
    <scope>NUCLEOTIDE SEQUENCE [LARGE SCALE GENOMIC DNA]</scope>
    <source>
        <strain evidence="2">Sxm20200214</strain>
        <tissue evidence="2">Leaf</tissue>
    </source>
</reference>
<gene>
    <name evidence="2" type="ORF">Bca52824_032200</name>
</gene>
<dbReference type="AlphaFoldDB" id="A0A8X7SGD7"/>
<feature type="compositionally biased region" description="Basic and acidic residues" evidence="1">
    <location>
        <begin position="30"/>
        <end position="46"/>
    </location>
</feature>
<evidence type="ECO:0000313" key="3">
    <source>
        <dbReference type="Proteomes" id="UP000886595"/>
    </source>
</evidence>
<sequence length="350" mass="39851">MSKQIDKLRSSQTQQTEEIHGSSGLTAAEKSNEPDPPDRAHGEQRATKSTHINNNNNPPPLYHGLSSRLTKIGLPMFDGSALREWIYRCEQFFSIDSTPPEMKVGLASLHMTGKALQWHHLVSLKQGNDSIDSIDVYLEKFDCAMKRLTLPPEHVLSIFLTNMNQHLALHVCQFNVTIVPAAARISKLHELSLHYTPAKPSRSSFNPYQEKNSFNTYNTMGNQSNKPILSNTPQKRVSFVEMQERKRRGLHMYCEEPFTPGHQLTHRRSEFLFLEADPTEYDEEFALKEQIRETTINDQDVKVPTISIHALNGSPAFNCMRLMAQYGKRKLHILIDPGSTNNFLDLQIAN</sequence>
<accession>A0A8X7SGD7</accession>
<keyword evidence="3" id="KW-1185">Reference proteome</keyword>
<comment type="caution">
    <text evidence="2">The sequence shown here is derived from an EMBL/GenBank/DDBJ whole genome shotgun (WGS) entry which is preliminary data.</text>
</comment>
<name>A0A8X7SGD7_BRACI</name>
<proteinExistence type="predicted"/>
<dbReference type="EMBL" id="JAAMPC010000007">
    <property type="protein sequence ID" value="KAG2303549.1"/>
    <property type="molecule type" value="Genomic_DNA"/>
</dbReference>
<evidence type="ECO:0000256" key="1">
    <source>
        <dbReference type="SAM" id="MobiDB-lite"/>
    </source>
</evidence>
<dbReference type="Proteomes" id="UP000886595">
    <property type="component" value="Unassembled WGS sequence"/>
</dbReference>
<protein>
    <recommendedName>
        <fullName evidence="4">Retrotransposon gag domain-containing protein</fullName>
    </recommendedName>
</protein>